<dbReference type="EC" id="5.6.2.4" evidence="8"/>
<dbReference type="GO" id="GO:0003677">
    <property type="term" value="F:DNA binding"/>
    <property type="evidence" value="ECO:0007669"/>
    <property type="project" value="InterPro"/>
</dbReference>
<proteinExistence type="inferred from homology"/>
<keyword evidence="5 10" id="KW-0067">ATP-binding</keyword>
<dbReference type="InterPro" id="IPR027417">
    <property type="entry name" value="P-loop_NTPase"/>
</dbReference>
<dbReference type="KEGG" id="lip:LI0672"/>
<dbReference type="GO" id="GO:0000725">
    <property type="term" value="P:recombinational repair"/>
    <property type="evidence" value="ECO:0007669"/>
    <property type="project" value="TreeGrafter"/>
</dbReference>
<dbReference type="InterPro" id="IPR013986">
    <property type="entry name" value="DExx_box_DNA_helicase_dom_sf"/>
</dbReference>
<dbReference type="PROSITE" id="PS51198">
    <property type="entry name" value="UVRD_HELICASE_ATP_BIND"/>
    <property type="match status" value="1"/>
</dbReference>
<evidence type="ECO:0000259" key="11">
    <source>
        <dbReference type="PROSITE" id="PS51198"/>
    </source>
</evidence>
<dbReference type="GO" id="GO:0005524">
    <property type="term" value="F:ATP binding"/>
    <property type="evidence" value="ECO:0007669"/>
    <property type="project" value="UniProtKB-UniRule"/>
</dbReference>
<evidence type="ECO:0000313" key="14">
    <source>
        <dbReference type="Proteomes" id="UP000002430"/>
    </source>
</evidence>
<comment type="similarity">
    <text evidence="1">Belongs to the helicase family. UvrD subfamily.</text>
</comment>
<dbReference type="PROSITE" id="PS51217">
    <property type="entry name" value="UVRD_HELICASE_CTER"/>
    <property type="match status" value="1"/>
</dbReference>
<dbReference type="eggNOG" id="COG0210">
    <property type="taxonomic scope" value="Bacteria"/>
</dbReference>
<keyword evidence="6" id="KW-0413">Isomerase</keyword>
<gene>
    <name evidence="13" type="primary">pcrA</name>
    <name evidence="13" type="ordered locus">LI0672</name>
</gene>
<keyword evidence="2 10" id="KW-0547">Nucleotide-binding</keyword>
<evidence type="ECO:0000256" key="6">
    <source>
        <dbReference type="ARBA" id="ARBA00023235"/>
    </source>
</evidence>
<evidence type="ECO:0000259" key="12">
    <source>
        <dbReference type="PROSITE" id="PS51217"/>
    </source>
</evidence>
<dbReference type="GO" id="GO:0005829">
    <property type="term" value="C:cytosol"/>
    <property type="evidence" value="ECO:0007669"/>
    <property type="project" value="TreeGrafter"/>
</dbReference>
<dbReference type="AlphaFoldDB" id="Q1MQK1"/>
<feature type="binding site" evidence="10">
    <location>
        <begin position="26"/>
        <end position="33"/>
    </location>
    <ligand>
        <name>ATP</name>
        <dbReference type="ChEBI" id="CHEBI:30616"/>
    </ligand>
</feature>
<evidence type="ECO:0000256" key="9">
    <source>
        <dbReference type="ARBA" id="ARBA00048988"/>
    </source>
</evidence>
<dbReference type="InterPro" id="IPR014016">
    <property type="entry name" value="UvrD-like_ATP-bd"/>
</dbReference>
<dbReference type="STRING" id="363253.LI0672"/>
<dbReference type="GO" id="GO:0043138">
    <property type="term" value="F:3'-5' DNA helicase activity"/>
    <property type="evidence" value="ECO:0007669"/>
    <property type="project" value="UniProtKB-EC"/>
</dbReference>
<dbReference type="InterPro" id="IPR000212">
    <property type="entry name" value="DNA_helicase_UvrD/REP"/>
</dbReference>
<accession>Q1MQK1</accession>
<dbReference type="RefSeq" id="WP_011526755.1">
    <property type="nucleotide sequence ID" value="NC_008011.1"/>
</dbReference>
<dbReference type="HOGENOM" id="CLU_004585_5_2_7"/>
<evidence type="ECO:0000256" key="8">
    <source>
        <dbReference type="ARBA" id="ARBA00034808"/>
    </source>
</evidence>
<keyword evidence="4 10" id="KW-0347">Helicase</keyword>
<keyword evidence="14" id="KW-1185">Reference proteome</keyword>
<dbReference type="InterPro" id="IPR014017">
    <property type="entry name" value="DNA_helicase_UvrD-like_C"/>
</dbReference>
<dbReference type="GO" id="GO:0016887">
    <property type="term" value="F:ATP hydrolysis activity"/>
    <property type="evidence" value="ECO:0007669"/>
    <property type="project" value="RHEA"/>
</dbReference>
<evidence type="ECO:0000256" key="3">
    <source>
        <dbReference type="ARBA" id="ARBA00022801"/>
    </source>
</evidence>
<name>Q1MQK1_LAWIP</name>
<dbReference type="Pfam" id="PF00580">
    <property type="entry name" value="UvrD-helicase"/>
    <property type="match status" value="1"/>
</dbReference>
<dbReference type="Gene3D" id="1.10.486.10">
    <property type="entry name" value="PCRA, domain 4"/>
    <property type="match status" value="1"/>
</dbReference>
<dbReference type="Gene3D" id="1.10.10.160">
    <property type="match status" value="1"/>
</dbReference>
<protein>
    <recommendedName>
        <fullName evidence="8">DNA 3'-5' helicase</fullName>
        <ecNumber evidence="8">5.6.2.4</ecNumber>
    </recommendedName>
</protein>
<keyword evidence="3 10" id="KW-0378">Hydrolase</keyword>
<dbReference type="PANTHER" id="PTHR11070">
    <property type="entry name" value="UVRD / RECB / PCRA DNA HELICASE FAMILY MEMBER"/>
    <property type="match status" value="1"/>
</dbReference>
<evidence type="ECO:0000256" key="2">
    <source>
        <dbReference type="ARBA" id="ARBA00022741"/>
    </source>
</evidence>
<dbReference type="OrthoDB" id="9810135at2"/>
<comment type="catalytic activity">
    <reaction evidence="7">
        <text>Couples ATP hydrolysis with the unwinding of duplex DNA by translocating in the 3'-5' direction.</text>
        <dbReference type="EC" id="5.6.2.4"/>
    </reaction>
</comment>
<evidence type="ECO:0000256" key="10">
    <source>
        <dbReference type="PROSITE-ProRule" id="PRU00560"/>
    </source>
</evidence>
<feature type="domain" description="UvrD-like helicase ATP-binding" evidence="11">
    <location>
        <begin position="5"/>
        <end position="293"/>
    </location>
</feature>
<organism evidence="13 14">
    <name type="scientific">Lawsonia intracellularis (strain PHE/MN1-00)</name>
    <dbReference type="NCBI Taxonomy" id="363253"/>
    <lineage>
        <taxon>Bacteria</taxon>
        <taxon>Pseudomonadati</taxon>
        <taxon>Thermodesulfobacteriota</taxon>
        <taxon>Desulfovibrionia</taxon>
        <taxon>Desulfovibrionales</taxon>
        <taxon>Desulfovibrionaceae</taxon>
        <taxon>Lawsonia</taxon>
    </lineage>
</organism>
<evidence type="ECO:0000313" key="13">
    <source>
        <dbReference type="EMBL" id="CAJ54726.1"/>
    </source>
</evidence>
<comment type="catalytic activity">
    <reaction evidence="9">
        <text>ATP + H2O = ADP + phosphate + H(+)</text>
        <dbReference type="Rhea" id="RHEA:13065"/>
        <dbReference type="ChEBI" id="CHEBI:15377"/>
        <dbReference type="ChEBI" id="CHEBI:15378"/>
        <dbReference type="ChEBI" id="CHEBI:30616"/>
        <dbReference type="ChEBI" id="CHEBI:43474"/>
        <dbReference type="ChEBI" id="CHEBI:456216"/>
        <dbReference type="EC" id="5.6.2.4"/>
    </reaction>
</comment>
<dbReference type="Gene3D" id="3.40.50.300">
    <property type="entry name" value="P-loop containing nucleotide triphosphate hydrolases"/>
    <property type="match status" value="2"/>
</dbReference>
<dbReference type="Pfam" id="PF13361">
    <property type="entry name" value="UvrD_C"/>
    <property type="match status" value="1"/>
</dbReference>
<dbReference type="EMBL" id="AM180252">
    <property type="protein sequence ID" value="CAJ54726.1"/>
    <property type="molecule type" value="Genomic_DNA"/>
</dbReference>
<evidence type="ECO:0000256" key="1">
    <source>
        <dbReference type="ARBA" id="ARBA00009922"/>
    </source>
</evidence>
<evidence type="ECO:0000256" key="7">
    <source>
        <dbReference type="ARBA" id="ARBA00034617"/>
    </source>
</evidence>
<dbReference type="Proteomes" id="UP000002430">
    <property type="component" value="Chromosome"/>
</dbReference>
<evidence type="ECO:0000256" key="4">
    <source>
        <dbReference type="ARBA" id="ARBA00022806"/>
    </source>
</evidence>
<dbReference type="PANTHER" id="PTHR11070:SF3">
    <property type="entry name" value="DNA 3'-5' HELICASE"/>
    <property type="match status" value="1"/>
</dbReference>
<feature type="domain" description="UvrD-like helicase C-terminal" evidence="12">
    <location>
        <begin position="294"/>
        <end position="545"/>
    </location>
</feature>
<dbReference type="CDD" id="cd17932">
    <property type="entry name" value="DEXQc_UvrD"/>
    <property type="match status" value="1"/>
</dbReference>
<sequence length="711" mass="81071">MFDTSTLNSAQLEAVTAPDGPVLVIAGAGSGKTRTIIYRLAWLAEQGIPPSSMLLLTFTRKASQEMLHRATMLLNYSLGDVNGGTFHSIAFSTLRQYKPSWATGKVTIIDAQDTLTSLQHCKEELKIAKGDRSFPKLQTVAALLSRARNKEITFKELIQKDSPHLISHIDSLTTLVERYTTYKKQQNLLDYDDLLFEFELLLKGDESKNIPPLAPLFQERYQYIMVDEYQDTNRVQARLVRLLSGNTNNTMAVGDDAQSIYAFRGATVNNILEFPNLFPGTKIIRLEENYRSTQPILDTANAILKESQEGFHKHLFTNRIGGEKVRLIRSLSDLTQANLIANRIKELLSIYPPKEIAILFRAGYQSYHLEIALAKHTIRFRKYGGLKYTEAAHIKDMMAFIRLIVNPLDMPSFLRIAAFSKGVGPKTAQKIYQIAAQGNFLELQKVCNKYPDLLSDMTLLDEIRQQPLEPTEILTKVFEHYQPKLIVHFPEDWPRRQQGLEELIHIASAYTDLEQFIADLSLETPEEELNEEESIVLSTIHSAKGLEWDAVIILDLVEDRFPSRHSLIRSEDFEEERRLMYVACTRAKKQLELSVPTTLYNKQYGCNEPAIPSPFVQQLPSIVIEEWQEGYSGNIYKKITIPTNQPDSKTCSQIPASNNTYNKEELSYSFCRHKIFGRGKIIEYLLPDKCRVNFPGFGLKVILKDYLTIED</sequence>
<evidence type="ECO:0000256" key="5">
    <source>
        <dbReference type="ARBA" id="ARBA00022840"/>
    </source>
</evidence>
<reference evidence="13 14" key="1">
    <citation type="submission" date="2005-11" db="EMBL/GenBank/DDBJ databases">
        <title>The complete genome sequence of Lawsonia intracellularis: the causative agent of proliferative enteropathy.</title>
        <authorList>
            <person name="Kaur K."/>
            <person name="Zhang Q."/>
            <person name="Beckler D."/>
            <person name="Munir S."/>
            <person name="Li L."/>
            <person name="Kinsley K."/>
            <person name="Herron L."/>
            <person name="Peterson A."/>
            <person name="May B."/>
            <person name="Singh S."/>
            <person name="Gebhart C."/>
            <person name="Kapur V."/>
        </authorList>
    </citation>
    <scope>NUCLEOTIDE SEQUENCE [LARGE SCALE GENOMIC DNA]</scope>
    <source>
        <strain evidence="13 14">PHE/MN1-00</strain>
    </source>
</reference>
<dbReference type="SUPFAM" id="SSF52540">
    <property type="entry name" value="P-loop containing nucleoside triphosphate hydrolases"/>
    <property type="match status" value="1"/>
</dbReference>